<feature type="domain" description="C-type lectin" evidence="2">
    <location>
        <begin position="122"/>
        <end position="182"/>
    </location>
</feature>
<evidence type="ECO:0000313" key="4">
    <source>
        <dbReference type="Proteomes" id="UP001230051"/>
    </source>
</evidence>
<dbReference type="InterPro" id="IPR001304">
    <property type="entry name" value="C-type_lectin-like"/>
</dbReference>
<dbReference type="Pfam" id="PF00059">
    <property type="entry name" value="Lectin_C"/>
    <property type="match status" value="3"/>
</dbReference>
<dbReference type="SUPFAM" id="SSF56436">
    <property type="entry name" value="C-type lectin-like"/>
    <property type="match status" value="3"/>
</dbReference>
<keyword evidence="3" id="KW-0675">Receptor</keyword>
<evidence type="ECO:0000256" key="1">
    <source>
        <dbReference type="ARBA" id="ARBA00023157"/>
    </source>
</evidence>
<evidence type="ECO:0000313" key="3">
    <source>
        <dbReference type="EMBL" id="KAK1140617.1"/>
    </source>
</evidence>
<proteinExistence type="predicted"/>
<dbReference type="AlphaFoldDB" id="A0AAD8CE18"/>
<dbReference type="PROSITE" id="PS50041">
    <property type="entry name" value="C_TYPE_LECTIN_2"/>
    <property type="match status" value="3"/>
</dbReference>
<comment type="caution">
    <text evidence="3">The sequence shown here is derived from an EMBL/GenBank/DDBJ whole genome shotgun (WGS) entry which is preliminary data.</text>
</comment>
<gene>
    <name evidence="3" type="primary">Pla2r1</name>
    <name evidence="3" type="ORF">AOXY_G37324</name>
</gene>
<dbReference type="PANTHER" id="PTHR45784:SF5">
    <property type="entry name" value="C-TYPE LECTIN DOMAIN FAMILY 20 MEMBER A-RELATED"/>
    <property type="match status" value="1"/>
</dbReference>
<protein>
    <submittedName>
        <fullName evidence="3">Secretory phospholipase A2 receptor-like</fullName>
    </submittedName>
</protein>
<organism evidence="3 4">
    <name type="scientific">Acipenser oxyrinchus oxyrinchus</name>
    <dbReference type="NCBI Taxonomy" id="40147"/>
    <lineage>
        <taxon>Eukaryota</taxon>
        <taxon>Metazoa</taxon>
        <taxon>Chordata</taxon>
        <taxon>Craniata</taxon>
        <taxon>Vertebrata</taxon>
        <taxon>Euteleostomi</taxon>
        <taxon>Actinopterygii</taxon>
        <taxon>Chondrostei</taxon>
        <taxon>Acipenseriformes</taxon>
        <taxon>Acipenseridae</taxon>
        <taxon>Acipenser</taxon>
    </lineage>
</organism>
<dbReference type="SMART" id="SM00034">
    <property type="entry name" value="CLECT"/>
    <property type="match status" value="2"/>
</dbReference>
<dbReference type="EMBL" id="JAGXEW010000367">
    <property type="protein sequence ID" value="KAK1140617.1"/>
    <property type="molecule type" value="Genomic_DNA"/>
</dbReference>
<dbReference type="Proteomes" id="UP001230051">
    <property type="component" value="Unassembled WGS sequence"/>
</dbReference>
<keyword evidence="4" id="KW-1185">Reference proteome</keyword>
<evidence type="ECO:0000259" key="2">
    <source>
        <dbReference type="PROSITE" id="PS50041"/>
    </source>
</evidence>
<dbReference type="PANTHER" id="PTHR45784">
    <property type="entry name" value="C-TYPE LECTIN DOMAIN FAMILY 20 MEMBER A-RELATED"/>
    <property type="match status" value="1"/>
</dbReference>
<dbReference type="InterPro" id="IPR018378">
    <property type="entry name" value="C-type_lectin_CS"/>
</dbReference>
<feature type="domain" description="C-type lectin" evidence="2">
    <location>
        <begin position="189"/>
        <end position="293"/>
    </location>
</feature>
<feature type="non-terminal residue" evidence="3">
    <location>
        <position position="347"/>
    </location>
</feature>
<accession>A0AAD8CE18</accession>
<dbReference type="InterPro" id="IPR016187">
    <property type="entry name" value="CTDL_fold"/>
</dbReference>
<dbReference type="Gene3D" id="3.10.100.10">
    <property type="entry name" value="Mannose-Binding Protein A, subunit A"/>
    <property type="match status" value="3"/>
</dbReference>
<keyword evidence="1" id="KW-1015">Disulfide bond</keyword>
<dbReference type="PROSITE" id="PS00615">
    <property type="entry name" value="C_TYPE_LECTIN_1"/>
    <property type="match status" value="1"/>
</dbReference>
<sequence>FCVPAYNQIRKHVFVETVKSWSEAQRYCREKHTDLATVRSQEEAEQLLTIAGASLRDSWIGLYRDDTQNWQWSNSDDVIYSNWRADLFCASVNSDGKWIDFPCHLQKAFMCYKGKDVIGKPFWIGLFNEPWKWSHQGDNYTFHYWNKGEPNNFGGVENCVAMSKTGEWTDAGTRFHSSLLCCSLSPGGSSSQCFYEGTGKTWQEAQSYCRNQSRDLPSIQDKARVNELIGLIPSTSNSDHWIGLYHDKENWQWSSGGVVIYSNWEPYLFCASVNSEGEWEDSVCDQINYFMCYSGELRFNSFVNETADWTGDEARSPGYCTGAVILKRSKEETSFVIKKNVKKECYS</sequence>
<name>A0AAD8CE18_ACIOX</name>
<dbReference type="InterPro" id="IPR016186">
    <property type="entry name" value="C-type_lectin-like/link_sf"/>
</dbReference>
<reference evidence="3" key="1">
    <citation type="submission" date="2022-02" db="EMBL/GenBank/DDBJ databases">
        <title>Atlantic sturgeon de novo genome assembly.</title>
        <authorList>
            <person name="Stock M."/>
            <person name="Klopp C."/>
            <person name="Guiguen Y."/>
            <person name="Cabau C."/>
            <person name="Parinello H."/>
            <person name="Santidrian Yebra-Pimentel E."/>
            <person name="Kuhl H."/>
            <person name="Dirks R.P."/>
            <person name="Guessner J."/>
            <person name="Wuertz S."/>
            <person name="Du K."/>
            <person name="Schartl M."/>
        </authorList>
    </citation>
    <scope>NUCLEOTIDE SEQUENCE</scope>
    <source>
        <strain evidence="3">STURGEONOMICS-FGT-2020</strain>
        <tissue evidence="3">Whole blood</tissue>
    </source>
</reference>
<feature type="domain" description="C-type lectin" evidence="2">
    <location>
        <begin position="12"/>
        <end position="112"/>
    </location>
</feature>